<evidence type="ECO:0000313" key="1">
    <source>
        <dbReference type="EMBL" id="ELU01788.1"/>
    </source>
</evidence>
<dbReference type="OMA" id="CACKGSA"/>
<dbReference type="OrthoDB" id="6038751at2759"/>
<dbReference type="EMBL" id="AMQN01025383">
    <property type="status" value="NOT_ANNOTATED_CDS"/>
    <property type="molecule type" value="Genomic_DNA"/>
</dbReference>
<dbReference type="HOGENOM" id="CLU_1379489_0_0_1"/>
<name>R7UDB2_CAPTE</name>
<reference evidence="3" key="1">
    <citation type="submission" date="2012-12" db="EMBL/GenBank/DDBJ databases">
        <authorList>
            <person name="Hellsten U."/>
            <person name="Grimwood J."/>
            <person name="Chapman J.A."/>
            <person name="Shapiro H."/>
            <person name="Aerts A."/>
            <person name="Otillar R.P."/>
            <person name="Terry A.Y."/>
            <person name="Boore J.L."/>
            <person name="Simakov O."/>
            <person name="Marletaz F."/>
            <person name="Cho S.-J."/>
            <person name="Edsinger-Gonzales E."/>
            <person name="Havlak P."/>
            <person name="Kuo D.-H."/>
            <person name="Larsson T."/>
            <person name="Lv J."/>
            <person name="Arendt D."/>
            <person name="Savage R."/>
            <person name="Osoegawa K."/>
            <person name="de Jong P."/>
            <person name="Lindberg D.R."/>
            <person name="Seaver E.C."/>
            <person name="Weisblat D.A."/>
            <person name="Putnam N.H."/>
            <person name="Grigoriev I.V."/>
            <person name="Rokhsar D.S."/>
        </authorList>
    </citation>
    <scope>NUCLEOTIDE SEQUENCE</scope>
    <source>
        <strain evidence="3">I ESC-2004</strain>
    </source>
</reference>
<evidence type="ECO:0000313" key="2">
    <source>
        <dbReference type="EnsemblMetazoa" id="CapteP226716"/>
    </source>
</evidence>
<dbReference type="EMBL" id="KB304685">
    <property type="protein sequence ID" value="ELU01788.1"/>
    <property type="molecule type" value="Genomic_DNA"/>
</dbReference>
<reference evidence="2" key="3">
    <citation type="submission" date="2015-06" db="UniProtKB">
        <authorList>
            <consortium name="EnsemblMetazoa"/>
        </authorList>
    </citation>
    <scope>IDENTIFICATION</scope>
</reference>
<proteinExistence type="predicted"/>
<gene>
    <name evidence="1" type="ORF">CAPTEDRAFT_226716</name>
</gene>
<sequence>MATYSFEHVNRTKANHINADTRNLLDGKQRAYPNGNYASGDGKSRVWSGHGFYSPSARKWQKLHEVKALPNDRIPDLIEFQSEDDWRKWQDRRDRVDSKNCAGSGFRNACPPLLKLDGYAFNPFNLYRTGVPAQTLYNTHTPWPKTDARSFPSWRGPRGCYGYYHEELDIHHNGGYRFPRDPKALANDEDAMKYEYMRNQPSLHQKQPVEFPVLL</sequence>
<keyword evidence="3" id="KW-1185">Reference proteome</keyword>
<accession>R7UDB2</accession>
<dbReference type="AlphaFoldDB" id="R7UDB2"/>
<dbReference type="Proteomes" id="UP000014760">
    <property type="component" value="Unassembled WGS sequence"/>
</dbReference>
<evidence type="ECO:0000313" key="3">
    <source>
        <dbReference type="Proteomes" id="UP000014760"/>
    </source>
</evidence>
<dbReference type="EnsemblMetazoa" id="CapteT226716">
    <property type="protein sequence ID" value="CapteP226716"/>
    <property type="gene ID" value="CapteG226716"/>
</dbReference>
<organism evidence="1">
    <name type="scientific">Capitella teleta</name>
    <name type="common">Polychaete worm</name>
    <dbReference type="NCBI Taxonomy" id="283909"/>
    <lineage>
        <taxon>Eukaryota</taxon>
        <taxon>Metazoa</taxon>
        <taxon>Spiralia</taxon>
        <taxon>Lophotrochozoa</taxon>
        <taxon>Annelida</taxon>
        <taxon>Polychaeta</taxon>
        <taxon>Sedentaria</taxon>
        <taxon>Scolecida</taxon>
        <taxon>Capitellidae</taxon>
        <taxon>Capitella</taxon>
    </lineage>
</organism>
<protein>
    <submittedName>
        <fullName evidence="1 2">Uncharacterized protein</fullName>
    </submittedName>
</protein>
<reference evidence="1 3" key="2">
    <citation type="journal article" date="2013" name="Nature">
        <title>Insights into bilaterian evolution from three spiralian genomes.</title>
        <authorList>
            <person name="Simakov O."/>
            <person name="Marletaz F."/>
            <person name="Cho S.J."/>
            <person name="Edsinger-Gonzales E."/>
            <person name="Havlak P."/>
            <person name="Hellsten U."/>
            <person name="Kuo D.H."/>
            <person name="Larsson T."/>
            <person name="Lv J."/>
            <person name="Arendt D."/>
            <person name="Savage R."/>
            <person name="Osoegawa K."/>
            <person name="de Jong P."/>
            <person name="Grimwood J."/>
            <person name="Chapman J.A."/>
            <person name="Shapiro H."/>
            <person name="Aerts A."/>
            <person name="Otillar R.P."/>
            <person name="Terry A.Y."/>
            <person name="Boore J.L."/>
            <person name="Grigoriev I.V."/>
            <person name="Lindberg D.R."/>
            <person name="Seaver E.C."/>
            <person name="Weisblat D.A."/>
            <person name="Putnam N.H."/>
            <person name="Rokhsar D.S."/>
        </authorList>
    </citation>
    <scope>NUCLEOTIDE SEQUENCE</scope>
    <source>
        <strain evidence="1 3">I ESC-2004</strain>
    </source>
</reference>